<keyword evidence="2" id="KW-0328">Glycosyltransferase</keyword>
<dbReference type="FunFam" id="3.40.50.2000:FF:000050">
    <property type="entry name" value="UDP-glucuronosyltransferase"/>
    <property type="match status" value="1"/>
</dbReference>
<dbReference type="PANTHER" id="PTHR48043">
    <property type="entry name" value="EG:EG0003.4 PROTEIN-RELATED"/>
    <property type="match status" value="1"/>
</dbReference>
<keyword evidence="6" id="KW-1185">Reference proteome</keyword>
<gene>
    <name evidence="5" type="ORF">HHI36_006737</name>
</gene>
<evidence type="ECO:0000256" key="2">
    <source>
        <dbReference type="ARBA" id="ARBA00022676"/>
    </source>
</evidence>
<dbReference type="EMBL" id="JABFTP020000144">
    <property type="protein sequence ID" value="KAL3283599.1"/>
    <property type="molecule type" value="Genomic_DNA"/>
</dbReference>
<sequence>MWKDIIVIQFSFEKYALGSCHNGGNSLRKGHNITIATSYKLSQPTTKFRHIFLKELADIFDNEKTNYFEYREHPYLQIYTYNSIGFLASEKIFQNSEFQQLLKFPEQFDLMIMEIVSTESLVYVAEHFKVPLITYTSVDASAWSNYLVGNPAPPSCTADVLSPYTNDMTFFQRLDNTILHILHELYLHFWTLPHHDKIAKQNFPGAPDISEYYQKSSLMLVNSDPSVCEPKPKVPGMIEIGGYHIKPLKPLPKDLEEMLNEAEHGVIYFSMGSNLRSKQMPERVLKLFLNAFSKLKETVLWKWEDEDLPGRPRNVIIKKWLPQNEILAHKNVKLFITHGGFHSTLETIYHGVPCLILPVFADQITNAVRAVRFGYAESINFNDLTPDEFERALGQLLRDSKYTQVAQERSRIMRDKPMSQKDTLTFWVDYVIRHKGAEHLKVKASLRLSWYQYILLDVIAFIIVSVLVIIFTLMYILKILKNVFSRNSLKDKNL</sequence>
<dbReference type="CDD" id="cd03784">
    <property type="entry name" value="GT1_Gtf-like"/>
    <property type="match status" value="1"/>
</dbReference>
<dbReference type="SUPFAM" id="SSF53756">
    <property type="entry name" value="UDP-Glycosyltransferase/glycogen phosphorylase"/>
    <property type="match status" value="1"/>
</dbReference>
<keyword evidence="3" id="KW-0808">Transferase</keyword>
<dbReference type="PANTHER" id="PTHR48043:SF159">
    <property type="entry name" value="EG:EG0003.4 PROTEIN-RELATED"/>
    <property type="match status" value="1"/>
</dbReference>
<accession>A0ABD2NYR1</accession>
<comment type="caution">
    <text evidence="5">The sequence shown here is derived from an EMBL/GenBank/DDBJ whole genome shotgun (WGS) entry which is preliminary data.</text>
</comment>
<keyword evidence="4" id="KW-0472">Membrane</keyword>
<keyword evidence="4" id="KW-1133">Transmembrane helix</keyword>
<evidence type="ECO:0000256" key="4">
    <source>
        <dbReference type="SAM" id="Phobius"/>
    </source>
</evidence>
<evidence type="ECO:0000313" key="6">
    <source>
        <dbReference type="Proteomes" id="UP001516400"/>
    </source>
</evidence>
<dbReference type="Gene3D" id="3.40.50.2000">
    <property type="entry name" value="Glycogen Phosphorylase B"/>
    <property type="match status" value="1"/>
</dbReference>
<dbReference type="AlphaFoldDB" id="A0ABD2NYR1"/>
<dbReference type="Pfam" id="PF00201">
    <property type="entry name" value="UDPGT"/>
    <property type="match status" value="1"/>
</dbReference>
<feature type="transmembrane region" description="Helical" evidence="4">
    <location>
        <begin position="450"/>
        <end position="477"/>
    </location>
</feature>
<evidence type="ECO:0008006" key="7">
    <source>
        <dbReference type="Google" id="ProtNLM"/>
    </source>
</evidence>
<protein>
    <recommendedName>
        <fullName evidence="7">UDP-glucuronosyltransferase</fullName>
    </recommendedName>
</protein>
<organism evidence="5 6">
    <name type="scientific">Cryptolaemus montrouzieri</name>
    <dbReference type="NCBI Taxonomy" id="559131"/>
    <lineage>
        <taxon>Eukaryota</taxon>
        <taxon>Metazoa</taxon>
        <taxon>Ecdysozoa</taxon>
        <taxon>Arthropoda</taxon>
        <taxon>Hexapoda</taxon>
        <taxon>Insecta</taxon>
        <taxon>Pterygota</taxon>
        <taxon>Neoptera</taxon>
        <taxon>Endopterygota</taxon>
        <taxon>Coleoptera</taxon>
        <taxon>Polyphaga</taxon>
        <taxon>Cucujiformia</taxon>
        <taxon>Coccinelloidea</taxon>
        <taxon>Coccinellidae</taxon>
        <taxon>Scymninae</taxon>
        <taxon>Scymnini</taxon>
        <taxon>Cryptolaemus</taxon>
    </lineage>
</organism>
<dbReference type="GO" id="GO:0016757">
    <property type="term" value="F:glycosyltransferase activity"/>
    <property type="evidence" value="ECO:0007669"/>
    <property type="project" value="UniProtKB-KW"/>
</dbReference>
<proteinExistence type="inferred from homology"/>
<keyword evidence="4" id="KW-0812">Transmembrane</keyword>
<dbReference type="InterPro" id="IPR002213">
    <property type="entry name" value="UDP_glucos_trans"/>
</dbReference>
<evidence type="ECO:0000256" key="3">
    <source>
        <dbReference type="ARBA" id="ARBA00022679"/>
    </source>
</evidence>
<reference evidence="5 6" key="1">
    <citation type="journal article" date="2021" name="BMC Biol.">
        <title>Horizontally acquired antibacterial genes associated with adaptive radiation of ladybird beetles.</title>
        <authorList>
            <person name="Li H.S."/>
            <person name="Tang X.F."/>
            <person name="Huang Y.H."/>
            <person name="Xu Z.Y."/>
            <person name="Chen M.L."/>
            <person name="Du X.Y."/>
            <person name="Qiu B.Y."/>
            <person name="Chen P.T."/>
            <person name="Zhang W."/>
            <person name="Slipinski A."/>
            <person name="Escalona H.E."/>
            <person name="Waterhouse R.M."/>
            <person name="Zwick A."/>
            <person name="Pang H."/>
        </authorList>
    </citation>
    <scope>NUCLEOTIDE SEQUENCE [LARGE SCALE GENOMIC DNA]</scope>
    <source>
        <strain evidence="5">SYSU2018</strain>
    </source>
</reference>
<dbReference type="InterPro" id="IPR050271">
    <property type="entry name" value="UDP-glycosyltransferase"/>
</dbReference>
<dbReference type="Proteomes" id="UP001516400">
    <property type="component" value="Unassembled WGS sequence"/>
</dbReference>
<evidence type="ECO:0000256" key="1">
    <source>
        <dbReference type="ARBA" id="ARBA00009995"/>
    </source>
</evidence>
<comment type="similarity">
    <text evidence="1">Belongs to the UDP-glycosyltransferase family.</text>
</comment>
<evidence type="ECO:0000313" key="5">
    <source>
        <dbReference type="EMBL" id="KAL3283599.1"/>
    </source>
</evidence>
<name>A0ABD2NYR1_9CUCU</name>